<keyword evidence="3 10" id="KW-0963">Cytoplasm</keyword>
<dbReference type="NCBIfam" id="TIGR00046">
    <property type="entry name" value="RsmE family RNA methyltransferase"/>
    <property type="match status" value="1"/>
</dbReference>
<dbReference type="PANTHER" id="PTHR30027:SF3">
    <property type="entry name" value="16S RRNA (URACIL(1498)-N(3))-METHYLTRANSFERASE"/>
    <property type="match status" value="1"/>
</dbReference>
<name>A0A3D8IWT0_9HELI</name>
<reference evidence="12 13" key="1">
    <citation type="submission" date="2018-04" db="EMBL/GenBank/DDBJ databases">
        <title>Novel Campyloabacter and Helicobacter Species and Strains.</title>
        <authorList>
            <person name="Mannion A.J."/>
            <person name="Shen Z."/>
            <person name="Fox J.G."/>
        </authorList>
    </citation>
    <scope>NUCLEOTIDE SEQUENCE [LARGE SCALE GENOMIC DNA]</scope>
    <source>
        <strain evidence="12 13">ATCC 700242</strain>
    </source>
</reference>
<proteinExistence type="inferred from homology"/>
<dbReference type="Proteomes" id="UP000257067">
    <property type="component" value="Unassembled WGS sequence"/>
</dbReference>
<evidence type="ECO:0000256" key="6">
    <source>
        <dbReference type="ARBA" id="ARBA00022679"/>
    </source>
</evidence>
<dbReference type="OrthoDB" id="9815641at2"/>
<dbReference type="InterPro" id="IPR029026">
    <property type="entry name" value="tRNA_m1G_MTases_N"/>
</dbReference>
<dbReference type="EMBL" id="NXLU01000004">
    <property type="protein sequence ID" value="RDU69031.1"/>
    <property type="molecule type" value="Genomic_DNA"/>
</dbReference>
<comment type="catalytic activity">
    <reaction evidence="9 10">
        <text>uridine(1498) in 16S rRNA + S-adenosyl-L-methionine = N(3)-methyluridine(1498) in 16S rRNA + S-adenosyl-L-homocysteine + H(+)</text>
        <dbReference type="Rhea" id="RHEA:42920"/>
        <dbReference type="Rhea" id="RHEA-COMP:10283"/>
        <dbReference type="Rhea" id="RHEA-COMP:10284"/>
        <dbReference type="ChEBI" id="CHEBI:15378"/>
        <dbReference type="ChEBI" id="CHEBI:57856"/>
        <dbReference type="ChEBI" id="CHEBI:59789"/>
        <dbReference type="ChEBI" id="CHEBI:65315"/>
        <dbReference type="ChEBI" id="CHEBI:74502"/>
        <dbReference type="EC" id="2.1.1.193"/>
    </reaction>
</comment>
<evidence type="ECO:0000256" key="9">
    <source>
        <dbReference type="ARBA" id="ARBA00047944"/>
    </source>
</evidence>
<dbReference type="GO" id="GO:0070042">
    <property type="term" value="F:rRNA (uridine-N3-)-methyltransferase activity"/>
    <property type="evidence" value="ECO:0007669"/>
    <property type="project" value="TreeGrafter"/>
</dbReference>
<dbReference type="PANTHER" id="PTHR30027">
    <property type="entry name" value="RIBOSOMAL RNA SMALL SUBUNIT METHYLTRANSFERASE E"/>
    <property type="match status" value="1"/>
</dbReference>
<evidence type="ECO:0000313" key="12">
    <source>
        <dbReference type="EMBL" id="RDU69031.1"/>
    </source>
</evidence>
<dbReference type="GO" id="GO:0005737">
    <property type="term" value="C:cytoplasm"/>
    <property type="evidence" value="ECO:0007669"/>
    <property type="project" value="UniProtKB-SubCell"/>
</dbReference>
<comment type="function">
    <text evidence="8 10">Specifically methylates the N3 position of the uracil ring of uridine 1498 (m3U1498) in 16S rRNA. Acts on the fully assembled 30S ribosomal subunit.</text>
</comment>
<dbReference type="InterPro" id="IPR006700">
    <property type="entry name" value="RsmE"/>
</dbReference>
<dbReference type="RefSeq" id="WP_104724670.1">
    <property type="nucleotide sequence ID" value="NZ_FZNE01000004.1"/>
</dbReference>
<evidence type="ECO:0000256" key="3">
    <source>
        <dbReference type="ARBA" id="ARBA00022490"/>
    </source>
</evidence>
<gene>
    <name evidence="12" type="ORF">CQA62_04125</name>
</gene>
<dbReference type="InterPro" id="IPR046886">
    <property type="entry name" value="RsmE_MTase_dom"/>
</dbReference>
<evidence type="ECO:0000256" key="4">
    <source>
        <dbReference type="ARBA" id="ARBA00022552"/>
    </source>
</evidence>
<dbReference type="AlphaFoldDB" id="A0A3D8IWT0"/>
<evidence type="ECO:0000256" key="5">
    <source>
        <dbReference type="ARBA" id="ARBA00022603"/>
    </source>
</evidence>
<keyword evidence="6 10" id="KW-0808">Transferase</keyword>
<evidence type="ECO:0000256" key="1">
    <source>
        <dbReference type="ARBA" id="ARBA00004496"/>
    </source>
</evidence>
<evidence type="ECO:0000256" key="2">
    <source>
        <dbReference type="ARBA" id="ARBA00005528"/>
    </source>
</evidence>
<dbReference type="NCBIfam" id="NF008695">
    <property type="entry name" value="PRK11713.3-3"/>
    <property type="match status" value="1"/>
</dbReference>
<sequence>MQFSYHPKAGEKILIIDGELYIHLYKSRRTRNVQTLAFRNLEDEKLYLYSQESINRKQATLKLQETHHTPLLSGSKAHLILAIIENKTLQKLLPFLNELGVEKLTLFYSDYSQRNEKIDLEKFKRILINSSQQCGRSNILKVEVLNTLTEVLSHYPRVGVFDFGGERLHKTSIPILIGAEGGFSPTEREVLKNFPKYSTQENLILKSESACVYVASLLL</sequence>
<evidence type="ECO:0000313" key="13">
    <source>
        <dbReference type="Proteomes" id="UP000257067"/>
    </source>
</evidence>
<organism evidence="12 13">
    <name type="scientific">Helicobacter cholecystus</name>
    <dbReference type="NCBI Taxonomy" id="45498"/>
    <lineage>
        <taxon>Bacteria</taxon>
        <taxon>Pseudomonadati</taxon>
        <taxon>Campylobacterota</taxon>
        <taxon>Epsilonproteobacteria</taxon>
        <taxon>Campylobacterales</taxon>
        <taxon>Helicobacteraceae</taxon>
        <taxon>Helicobacter</taxon>
    </lineage>
</organism>
<keyword evidence="13" id="KW-1185">Reference proteome</keyword>
<feature type="domain" description="Ribosomal RNA small subunit methyltransferase E methyltransferase" evidence="11">
    <location>
        <begin position="76"/>
        <end position="218"/>
    </location>
</feature>
<accession>A0A3D8IWT0</accession>
<evidence type="ECO:0000256" key="7">
    <source>
        <dbReference type="ARBA" id="ARBA00022691"/>
    </source>
</evidence>
<keyword evidence="5 10" id="KW-0489">Methyltransferase</keyword>
<comment type="subcellular location">
    <subcellularLocation>
        <location evidence="1 10">Cytoplasm</location>
    </subcellularLocation>
</comment>
<dbReference type="InterPro" id="IPR029028">
    <property type="entry name" value="Alpha/beta_knot_MTases"/>
</dbReference>
<dbReference type="Pfam" id="PF04452">
    <property type="entry name" value="Methyltrans_RNA"/>
    <property type="match status" value="1"/>
</dbReference>
<dbReference type="Gene3D" id="3.40.1280.10">
    <property type="match status" value="1"/>
</dbReference>
<evidence type="ECO:0000256" key="8">
    <source>
        <dbReference type="ARBA" id="ARBA00025699"/>
    </source>
</evidence>
<dbReference type="GO" id="GO:0070475">
    <property type="term" value="P:rRNA base methylation"/>
    <property type="evidence" value="ECO:0007669"/>
    <property type="project" value="TreeGrafter"/>
</dbReference>
<protein>
    <recommendedName>
        <fullName evidence="10">Ribosomal RNA small subunit methyltransferase E</fullName>
        <ecNumber evidence="10">2.1.1.193</ecNumber>
    </recommendedName>
</protein>
<dbReference type="SUPFAM" id="SSF75217">
    <property type="entry name" value="alpha/beta knot"/>
    <property type="match status" value="1"/>
</dbReference>
<evidence type="ECO:0000256" key="10">
    <source>
        <dbReference type="PIRNR" id="PIRNR015601"/>
    </source>
</evidence>
<dbReference type="PIRSF" id="PIRSF015601">
    <property type="entry name" value="MTase_slr0722"/>
    <property type="match status" value="1"/>
</dbReference>
<comment type="similarity">
    <text evidence="2 10">Belongs to the RNA methyltransferase RsmE family.</text>
</comment>
<keyword evidence="7 10" id="KW-0949">S-adenosyl-L-methionine</keyword>
<comment type="caution">
    <text evidence="12">The sequence shown here is derived from an EMBL/GenBank/DDBJ whole genome shotgun (WGS) entry which is preliminary data.</text>
</comment>
<evidence type="ECO:0000259" key="11">
    <source>
        <dbReference type="Pfam" id="PF04452"/>
    </source>
</evidence>
<keyword evidence="4 10" id="KW-0698">rRNA processing</keyword>
<dbReference type="EC" id="2.1.1.193" evidence="10"/>